<reference evidence="1 2" key="1">
    <citation type="submission" date="2024-02" db="EMBL/GenBank/DDBJ databases">
        <title>de novo genome assembly of Solanum bulbocastanum strain 11H21.</title>
        <authorList>
            <person name="Hosaka A.J."/>
        </authorList>
    </citation>
    <scope>NUCLEOTIDE SEQUENCE [LARGE SCALE GENOMIC DNA]</scope>
    <source>
        <tissue evidence="1">Young leaves</tissue>
    </source>
</reference>
<name>A0AAN8T8I4_SOLBU</name>
<organism evidence="1 2">
    <name type="scientific">Solanum bulbocastanum</name>
    <name type="common">Wild potato</name>
    <dbReference type="NCBI Taxonomy" id="147425"/>
    <lineage>
        <taxon>Eukaryota</taxon>
        <taxon>Viridiplantae</taxon>
        <taxon>Streptophyta</taxon>
        <taxon>Embryophyta</taxon>
        <taxon>Tracheophyta</taxon>
        <taxon>Spermatophyta</taxon>
        <taxon>Magnoliopsida</taxon>
        <taxon>eudicotyledons</taxon>
        <taxon>Gunneridae</taxon>
        <taxon>Pentapetalae</taxon>
        <taxon>asterids</taxon>
        <taxon>lamiids</taxon>
        <taxon>Solanales</taxon>
        <taxon>Solanaceae</taxon>
        <taxon>Solanoideae</taxon>
        <taxon>Solaneae</taxon>
        <taxon>Solanum</taxon>
    </lineage>
</organism>
<comment type="caution">
    <text evidence="1">The sequence shown here is derived from an EMBL/GenBank/DDBJ whole genome shotgun (WGS) entry which is preliminary data.</text>
</comment>
<dbReference type="Proteomes" id="UP001371456">
    <property type="component" value="Unassembled WGS sequence"/>
</dbReference>
<accession>A0AAN8T8I4</accession>
<keyword evidence="2" id="KW-1185">Reference proteome</keyword>
<sequence>MFTVTPLGSTNDLAVEENHTQENIYIPNTIMQEVVQVRNPHDLPVEITTTTSSGAMELARVDEDPPGYPTTINEVAHVDIPDDAQVVPPPVIPGRPSRSVKPTIWLNDYVTFAESITNCTYPIVNYVVYTHLSSKYQAYLSSFLSIQEPRTFEEASQHTEWNVAVRQEINALEENQT</sequence>
<dbReference type="EMBL" id="JBANQN010000009">
    <property type="protein sequence ID" value="KAK6779768.1"/>
    <property type="molecule type" value="Genomic_DNA"/>
</dbReference>
<evidence type="ECO:0000313" key="2">
    <source>
        <dbReference type="Proteomes" id="UP001371456"/>
    </source>
</evidence>
<dbReference type="AlphaFoldDB" id="A0AAN8T8I4"/>
<protein>
    <submittedName>
        <fullName evidence="1">Uncharacterized protein</fullName>
    </submittedName>
</protein>
<proteinExistence type="predicted"/>
<gene>
    <name evidence="1" type="ORF">RDI58_021952</name>
</gene>
<evidence type="ECO:0000313" key="1">
    <source>
        <dbReference type="EMBL" id="KAK6779768.1"/>
    </source>
</evidence>